<dbReference type="AlphaFoldDB" id="D7E0R3"/>
<organism evidence="1 2">
    <name type="scientific">Nostoc azollae (strain 0708)</name>
    <name type="common">Anabaena azollae (strain 0708)</name>
    <dbReference type="NCBI Taxonomy" id="551115"/>
    <lineage>
        <taxon>Bacteria</taxon>
        <taxon>Bacillati</taxon>
        <taxon>Cyanobacteriota</taxon>
        <taxon>Cyanophyceae</taxon>
        <taxon>Nostocales</taxon>
        <taxon>Nostocaceae</taxon>
        <taxon>Trichormus</taxon>
    </lineage>
</organism>
<dbReference type="HOGENOM" id="CLU_2302982_0_0_3"/>
<sequence length="100" mass="12169">MHNLFIFSWLLDFKNYSYEFPVNVVDLCYLFKCGIWVTRKQCYVCRPCDNQRTRRRHSAFWIVSMNECQKLVLEMMAAVRNKQPFYQQGLMAMMLREQPL</sequence>
<dbReference type="KEGG" id="naz:Aazo_2889"/>
<evidence type="ECO:0000313" key="2">
    <source>
        <dbReference type="Proteomes" id="UP000001511"/>
    </source>
</evidence>
<dbReference type="EMBL" id="CP002059">
    <property type="protein sequence ID" value="ADI64719.1"/>
    <property type="molecule type" value="Genomic_DNA"/>
</dbReference>
<keyword evidence="2" id="KW-1185">Reference proteome</keyword>
<name>D7E0R3_NOSA0</name>
<proteinExistence type="predicted"/>
<gene>
    <name evidence="1" type="ordered locus">Aazo_2889</name>
</gene>
<reference evidence="1 2" key="1">
    <citation type="journal article" date="2010" name="PLoS ONE">
        <title>Genome erosion in a nitrogen-fixing vertically transmitted endosymbiotic multicellular cyanobacterium.</title>
        <authorList>
            <person name="Ran L."/>
            <person name="Larsson J."/>
            <person name="Vigil-Stenman T."/>
            <person name="Nylander J.A."/>
            <person name="Ininbergs K."/>
            <person name="Zheng W.W."/>
            <person name="Lapidus A."/>
            <person name="Lowry S."/>
            <person name="Haselkorn R."/>
            <person name="Bergman B."/>
        </authorList>
    </citation>
    <scope>NUCLEOTIDE SEQUENCE [LARGE SCALE GENOMIC DNA]</scope>
    <source>
        <strain evidence="1 2">0708</strain>
    </source>
</reference>
<dbReference type="Proteomes" id="UP000001511">
    <property type="component" value="Chromosome"/>
</dbReference>
<protein>
    <submittedName>
        <fullName evidence="1">Uncharacterized protein</fullName>
    </submittedName>
</protein>
<accession>D7E0R3</accession>
<dbReference type="eggNOG" id="COG3385">
    <property type="taxonomic scope" value="Bacteria"/>
</dbReference>
<evidence type="ECO:0000313" key="1">
    <source>
        <dbReference type="EMBL" id="ADI64719.1"/>
    </source>
</evidence>